<dbReference type="PROSITE" id="PS51257">
    <property type="entry name" value="PROKAR_LIPOPROTEIN"/>
    <property type="match status" value="1"/>
</dbReference>
<dbReference type="Pfam" id="PF24041">
    <property type="entry name" value="DUF7350"/>
    <property type="match status" value="1"/>
</dbReference>
<proteinExistence type="predicted"/>
<reference evidence="2 3" key="1">
    <citation type="journal article" date="2019" name="Int. J. Syst. Evol. Microbiol.">
        <title>The Global Catalogue of Microorganisms (GCM) 10K type strain sequencing project: providing services to taxonomists for standard genome sequencing and annotation.</title>
        <authorList>
            <consortium name="The Broad Institute Genomics Platform"/>
            <consortium name="The Broad Institute Genome Sequencing Center for Infectious Disease"/>
            <person name="Wu L."/>
            <person name="Ma J."/>
        </authorList>
    </citation>
    <scope>NUCLEOTIDE SEQUENCE [LARGE SCALE GENOMIC DNA]</scope>
    <source>
        <strain evidence="2 3">CGMCC 1.12859</strain>
    </source>
</reference>
<evidence type="ECO:0000259" key="1">
    <source>
        <dbReference type="Pfam" id="PF24041"/>
    </source>
</evidence>
<gene>
    <name evidence="2" type="ORF">ACFSAU_03085</name>
</gene>
<dbReference type="InterPro" id="IPR055774">
    <property type="entry name" value="DUF7350"/>
</dbReference>
<dbReference type="PROSITE" id="PS51318">
    <property type="entry name" value="TAT"/>
    <property type="match status" value="1"/>
</dbReference>
<dbReference type="AlphaFoldDB" id="A0ABD6BNX4"/>
<dbReference type="RefSeq" id="WP_267645745.1">
    <property type="nucleotide sequence ID" value="NZ_JANHGR010000001.1"/>
</dbReference>
<dbReference type="Gene3D" id="2.60.40.2480">
    <property type="entry name" value="Periplasmic metal-binding protein Tp34-type"/>
    <property type="match status" value="1"/>
</dbReference>
<accession>A0ABD6BNX4</accession>
<keyword evidence="3" id="KW-1185">Reference proteome</keyword>
<organism evidence="2 3">
    <name type="scientific">Halolamina litorea</name>
    <dbReference type="NCBI Taxonomy" id="1515593"/>
    <lineage>
        <taxon>Archaea</taxon>
        <taxon>Methanobacteriati</taxon>
        <taxon>Methanobacteriota</taxon>
        <taxon>Stenosarchaea group</taxon>
        <taxon>Halobacteria</taxon>
        <taxon>Halobacteriales</taxon>
        <taxon>Haloferacaceae</taxon>
    </lineage>
</organism>
<dbReference type="InterPro" id="IPR006311">
    <property type="entry name" value="TAT_signal"/>
</dbReference>
<name>A0ABD6BNX4_9EURY</name>
<evidence type="ECO:0000313" key="3">
    <source>
        <dbReference type="Proteomes" id="UP001597139"/>
    </source>
</evidence>
<dbReference type="EMBL" id="JBHUCZ010000001">
    <property type="protein sequence ID" value="MFD1566465.1"/>
    <property type="molecule type" value="Genomic_DNA"/>
</dbReference>
<dbReference type="InterPro" id="IPR038482">
    <property type="entry name" value="Tp34-type_sf"/>
</dbReference>
<sequence length="356" mass="37785">MRKPSRRSFLAGVGAAGIGGLAGCAGFELQSGNQEPPLVENRPDAVYVPTHTEGMGMAGMQSNGGYSCALTYSFPHRFWTVDGDETTQVEVGGSDAVHLMPIVWHSETGVVPSDVNPRISISRDGESVVDGLSPWPMLSQRMGFHFGDNVGLPEQGEYDVTVAVGEGGSRRTGSLAEAGAAEFEFTLDYQLSDLNELPFEDVPPARQGTLGAVQPMQMDMVPLMQAPTEGELPGTVHGTAESGDADLLVTSLDDAAAFGGESGQQYLGISARTPYNRLPVPLMSLSATLTRGGETVYDDYLYEWLDADLGIHYGAPVDGVESGDELTISVDAPSQTSRHEGYETAFLDMPDATLTL</sequence>
<feature type="domain" description="DUF7350" evidence="1">
    <location>
        <begin position="231"/>
        <end position="355"/>
    </location>
</feature>
<protein>
    <recommendedName>
        <fullName evidence="1">DUF7350 domain-containing protein</fullName>
    </recommendedName>
</protein>
<dbReference type="Proteomes" id="UP001597139">
    <property type="component" value="Unassembled WGS sequence"/>
</dbReference>
<evidence type="ECO:0000313" key="2">
    <source>
        <dbReference type="EMBL" id="MFD1566465.1"/>
    </source>
</evidence>
<comment type="caution">
    <text evidence="2">The sequence shown here is derived from an EMBL/GenBank/DDBJ whole genome shotgun (WGS) entry which is preliminary data.</text>
</comment>